<dbReference type="Proteomes" id="UP000677812">
    <property type="component" value="Unassembled WGS sequence"/>
</dbReference>
<organism evidence="1 2">
    <name type="scientific">Neokomagataea anthophila</name>
    <dbReference type="NCBI Taxonomy" id="2826925"/>
    <lineage>
        <taxon>Bacteria</taxon>
        <taxon>Pseudomonadati</taxon>
        <taxon>Pseudomonadota</taxon>
        <taxon>Alphaproteobacteria</taxon>
        <taxon>Acetobacterales</taxon>
        <taxon>Acetobacteraceae</taxon>
        <taxon>Neokomagataea</taxon>
    </lineage>
</organism>
<accession>A0ABS5E810</accession>
<keyword evidence="2" id="KW-1185">Reference proteome</keyword>
<dbReference type="SUPFAM" id="SSF55729">
    <property type="entry name" value="Acyl-CoA N-acyltransferases (Nat)"/>
    <property type="match status" value="1"/>
</dbReference>
<comment type="caution">
    <text evidence="1">The sequence shown here is derived from an EMBL/GenBank/DDBJ whole genome shotgun (WGS) entry which is preliminary data.</text>
</comment>
<protein>
    <submittedName>
        <fullName evidence="1">DUF2824 family protein</fullName>
    </submittedName>
</protein>
<evidence type="ECO:0000313" key="2">
    <source>
        <dbReference type="Proteomes" id="UP000677812"/>
    </source>
</evidence>
<dbReference type="InterPro" id="IPR016181">
    <property type="entry name" value="Acyl_CoA_acyltransferase"/>
</dbReference>
<evidence type="ECO:0000313" key="1">
    <source>
        <dbReference type="EMBL" id="MBR0560050.1"/>
    </source>
</evidence>
<sequence>MIMCAPPLPQASWNNIDAINRVITHAEVYGEHARIVDVQDRLVIALPGIVVGFREVQPRIHECHQAVIPAMRGKKALSLMRQIRDWWWEVQPSDLLVGTVPENKRQARFVMHALGFTRWGEVDAPCPDGINRRHTTYGMERPK</sequence>
<gene>
    <name evidence="1" type="ORF">KB213_08290</name>
</gene>
<dbReference type="EMBL" id="JAGRQH010000005">
    <property type="protein sequence ID" value="MBR0560050.1"/>
    <property type="molecule type" value="Genomic_DNA"/>
</dbReference>
<dbReference type="InterPro" id="IPR022568">
    <property type="entry name" value="DUF2824"/>
</dbReference>
<proteinExistence type="predicted"/>
<reference evidence="1 2" key="1">
    <citation type="submission" date="2021-04" db="EMBL/GenBank/DDBJ databases">
        <title>The complete genome sequence of Neokomagataea sp. TBRC 2177.</title>
        <authorList>
            <person name="Charoenyingcharoen P."/>
            <person name="Yukphan P."/>
        </authorList>
    </citation>
    <scope>NUCLEOTIDE SEQUENCE [LARGE SCALE GENOMIC DNA]</scope>
    <source>
        <strain evidence="1 2">TBRC 2177</strain>
    </source>
</reference>
<dbReference type="Pfam" id="PF11039">
    <property type="entry name" value="DUF2824"/>
    <property type="match status" value="1"/>
</dbReference>
<dbReference type="RefSeq" id="WP_211682110.1">
    <property type="nucleotide sequence ID" value="NZ_JAGRQH010000005.1"/>
</dbReference>
<name>A0ABS5E810_9PROT</name>